<dbReference type="EMBL" id="JAZDQP010000014">
    <property type="protein sequence ID" value="MEE1868535.1"/>
    <property type="molecule type" value="Genomic_DNA"/>
</dbReference>
<organism evidence="1 2">
    <name type="scientific">Pseudomonas auratipiscis</name>
    <dbReference type="NCBI Taxonomy" id="3115853"/>
    <lineage>
        <taxon>Bacteria</taxon>
        <taxon>Pseudomonadati</taxon>
        <taxon>Pseudomonadota</taxon>
        <taxon>Gammaproteobacteria</taxon>
        <taxon>Pseudomonadales</taxon>
        <taxon>Pseudomonadaceae</taxon>
        <taxon>Pseudomonas</taxon>
    </lineage>
</organism>
<protein>
    <submittedName>
        <fullName evidence="1">Uncharacterized protein</fullName>
    </submittedName>
</protein>
<comment type="caution">
    <text evidence="1">The sequence shown here is derived from an EMBL/GenBank/DDBJ whole genome shotgun (WGS) entry which is preliminary data.</text>
</comment>
<name>A0AB35WZT9_9PSED</name>
<gene>
    <name evidence="1" type="ORF">V0R53_19310</name>
</gene>
<keyword evidence="2" id="KW-1185">Reference proteome</keyword>
<dbReference type="AlphaFoldDB" id="A0AB35WZT9"/>
<accession>A0AB35WZT9</accession>
<evidence type="ECO:0000313" key="2">
    <source>
        <dbReference type="Proteomes" id="UP001307839"/>
    </source>
</evidence>
<dbReference type="Proteomes" id="UP001307839">
    <property type="component" value="Unassembled WGS sequence"/>
</dbReference>
<reference evidence="1 2" key="1">
    <citation type="submission" date="2024-01" db="EMBL/GenBank/DDBJ databases">
        <title>Unpublished Manusciprt.</title>
        <authorList>
            <person name="Duman M."/>
            <person name="Valdes E.G."/>
            <person name="Ajmi N."/>
            <person name="Altun S."/>
            <person name="Saticioglu I.B."/>
        </authorList>
    </citation>
    <scope>NUCLEOTIDE SEQUENCE [LARGE SCALE GENOMIC DNA]</scope>
    <source>
        <strain evidence="1 2">120P</strain>
    </source>
</reference>
<dbReference type="RefSeq" id="WP_330080305.1">
    <property type="nucleotide sequence ID" value="NZ_JAZDCU010000012.1"/>
</dbReference>
<proteinExistence type="predicted"/>
<evidence type="ECO:0000313" key="1">
    <source>
        <dbReference type="EMBL" id="MEE1868535.1"/>
    </source>
</evidence>
<sequence length="143" mass="15653">MTLILSHGPWSIAVAKLVDAHPGFRTQYTLNEGLDVDSTYRWNWKAQTGADASDCTFTFANLALSSPITWSTSADQRAWQLPASGNPAASADRIKEDYVHIELKANFIWDSDVKMGRTMDNWHAGHAQVLAGTPASEEVNCSG</sequence>